<dbReference type="EMBL" id="QURN01000010">
    <property type="protein sequence ID" value="RFC66937.1"/>
    <property type="molecule type" value="Genomic_DNA"/>
</dbReference>
<feature type="signal peptide" evidence="1">
    <location>
        <begin position="1"/>
        <end position="19"/>
    </location>
</feature>
<reference evidence="3" key="1">
    <citation type="submission" date="2018-08" db="EMBL/GenBank/DDBJ databases">
        <authorList>
            <person name="Im W.T."/>
        </authorList>
    </citation>
    <scope>NUCLEOTIDE SEQUENCE [LARGE SCALE GENOMIC DNA]</scope>
    <source>
        <strain evidence="3">LA-28</strain>
    </source>
</reference>
<keyword evidence="3" id="KW-1185">Reference proteome</keyword>
<evidence type="ECO:0000313" key="3">
    <source>
        <dbReference type="Proteomes" id="UP000262379"/>
    </source>
</evidence>
<dbReference type="Proteomes" id="UP000262379">
    <property type="component" value="Unassembled WGS sequence"/>
</dbReference>
<protein>
    <recommendedName>
        <fullName evidence="4">Alkaline proteinase inhibitor/ Outer membrane lipoprotein Omp19 domain-containing protein</fullName>
    </recommendedName>
</protein>
<organism evidence="2 3">
    <name type="scientific">Mesorhizobium denitrificans</name>
    <dbReference type="NCBI Taxonomy" id="2294114"/>
    <lineage>
        <taxon>Bacteria</taxon>
        <taxon>Pseudomonadati</taxon>
        <taxon>Pseudomonadota</taxon>
        <taxon>Alphaproteobacteria</taxon>
        <taxon>Hyphomicrobiales</taxon>
        <taxon>Phyllobacteriaceae</taxon>
        <taxon>Mesorhizobium</taxon>
    </lineage>
</organism>
<feature type="chain" id="PRO_5017034738" description="Alkaline proteinase inhibitor/ Outer membrane lipoprotein Omp19 domain-containing protein" evidence="1">
    <location>
        <begin position="20"/>
        <end position="142"/>
    </location>
</feature>
<dbReference type="Gene3D" id="2.40.128.10">
    <property type="match status" value="1"/>
</dbReference>
<comment type="caution">
    <text evidence="2">The sequence shown here is derived from an EMBL/GenBank/DDBJ whole genome shotgun (WGS) entry which is preliminary data.</text>
</comment>
<evidence type="ECO:0000313" key="2">
    <source>
        <dbReference type="EMBL" id="RFC66937.1"/>
    </source>
</evidence>
<proteinExistence type="predicted"/>
<gene>
    <name evidence="2" type="ORF">DY251_13920</name>
</gene>
<dbReference type="RefSeq" id="WP_116624519.1">
    <property type="nucleotide sequence ID" value="NZ_QURN01000010.1"/>
</dbReference>
<sequence>MRSVFVLVLIAGAMGVAWMAASALQNTPEIDRDFTTASIPVPQPVIRPTLQVFTLSSAEASGSCMVVKGRTLSPGYAELKVNPACDRILQGLTTARFWRERADGSIAFVDSQNAPVAEFAIGDDADYESYQPRAARLSMWAE</sequence>
<name>A0A371XCH3_9HYPH</name>
<evidence type="ECO:0000256" key="1">
    <source>
        <dbReference type="SAM" id="SignalP"/>
    </source>
</evidence>
<dbReference type="AlphaFoldDB" id="A0A371XCH3"/>
<evidence type="ECO:0008006" key="4">
    <source>
        <dbReference type="Google" id="ProtNLM"/>
    </source>
</evidence>
<accession>A0A371XCH3</accession>
<keyword evidence="1" id="KW-0732">Signal</keyword>